<dbReference type="AlphaFoldDB" id="A0A645I1E7"/>
<evidence type="ECO:0000313" key="1">
    <source>
        <dbReference type="EMBL" id="MPN45117.1"/>
    </source>
</evidence>
<accession>A0A645I1E7</accession>
<sequence length="71" mass="7548">MAGGPGGNANARLGQLVHHVLAGIPRHGDGQHVGRGPLCDKPQIGDFPQPLHGIGFHLRHVPQFILKILQP</sequence>
<organism evidence="1">
    <name type="scientific">bioreactor metagenome</name>
    <dbReference type="NCBI Taxonomy" id="1076179"/>
    <lineage>
        <taxon>unclassified sequences</taxon>
        <taxon>metagenomes</taxon>
        <taxon>ecological metagenomes</taxon>
    </lineage>
</organism>
<reference evidence="1" key="1">
    <citation type="submission" date="2019-08" db="EMBL/GenBank/DDBJ databases">
        <authorList>
            <person name="Kucharzyk K."/>
            <person name="Murdoch R.W."/>
            <person name="Higgins S."/>
            <person name="Loffler F."/>
        </authorList>
    </citation>
    <scope>NUCLEOTIDE SEQUENCE</scope>
</reference>
<proteinExistence type="predicted"/>
<name>A0A645I1E7_9ZZZZ</name>
<protein>
    <submittedName>
        <fullName evidence="1">Uncharacterized protein</fullName>
    </submittedName>
</protein>
<gene>
    <name evidence="1" type="ORF">SDC9_192684</name>
</gene>
<dbReference type="EMBL" id="VSSQ01104751">
    <property type="protein sequence ID" value="MPN45117.1"/>
    <property type="molecule type" value="Genomic_DNA"/>
</dbReference>
<comment type="caution">
    <text evidence="1">The sequence shown here is derived from an EMBL/GenBank/DDBJ whole genome shotgun (WGS) entry which is preliminary data.</text>
</comment>